<feature type="compositionally biased region" description="Basic and acidic residues" evidence="1">
    <location>
        <begin position="152"/>
        <end position="163"/>
    </location>
</feature>
<dbReference type="Proteomes" id="UP000799764">
    <property type="component" value="Unassembled WGS sequence"/>
</dbReference>
<feature type="compositionally biased region" description="Acidic residues" evidence="1">
    <location>
        <begin position="164"/>
        <end position="176"/>
    </location>
</feature>
<comment type="caution">
    <text evidence="2">The sequence shown here is derived from an EMBL/GenBank/DDBJ whole genome shotgun (WGS) entry which is preliminary data.</text>
</comment>
<organism evidence="2 3">
    <name type="scientific">Karstenula rhodostoma CBS 690.94</name>
    <dbReference type="NCBI Taxonomy" id="1392251"/>
    <lineage>
        <taxon>Eukaryota</taxon>
        <taxon>Fungi</taxon>
        <taxon>Dikarya</taxon>
        <taxon>Ascomycota</taxon>
        <taxon>Pezizomycotina</taxon>
        <taxon>Dothideomycetes</taxon>
        <taxon>Pleosporomycetidae</taxon>
        <taxon>Pleosporales</taxon>
        <taxon>Massarineae</taxon>
        <taxon>Didymosphaeriaceae</taxon>
        <taxon>Karstenula</taxon>
    </lineage>
</organism>
<feature type="region of interest" description="Disordered" evidence="1">
    <location>
        <begin position="1"/>
        <end position="188"/>
    </location>
</feature>
<proteinExistence type="predicted"/>
<dbReference type="EMBL" id="MU001515">
    <property type="protein sequence ID" value="KAF2437638.1"/>
    <property type="molecule type" value="Genomic_DNA"/>
</dbReference>
<keyword evidence="3" id="KW-1185">Reference proteome</keyword>
<gene>
    <name evidence="2" type="ORF">P171DRAFT_477974</name>
</gene>
<sequence length="297" mass="31520">MSQNREHPGATTASPVRDAEEVDTDADSETTHHPSQIVVDREWLAALQATAEGQDTTSGKEEKYPPATPSRTSRLVVEQPEGGGGQSHPDAGSVPSNRSIQPSPGPGKGNPPSGSSSVMDATPGASPAAPAQLSRKRPRSPVDEQGDDADEDKLPHDKHHNDNADGEDNDNADGEEANQPPAKKQKMGIAPTYLIVQVRPNKAAEIMAGSAHSPVTIGIEKAWSVADGSDARMAELLGPTIKFDSAILQCSPQPQRWVYERASNFFRTGYNTIRARGAALSAQGELVNQKINNVFGI</sequence>
<protein>
    <submittedName>
        <fullName evidence="2">Uncharacterized protein</fullName>
    </submittedName>
</protein>
<reference evidence="2" key="1">
    <citation type="journal article" date="2020" name="Stud. Mycol.">
        <title>101 Dothideomycetes genomes: a test case for predicting lifestyles and emergence of pathogens.</title>
        <authorList>
            <person name="Haridas S."/>
            <person name="Albert R."/>
            <person name="Binder M."/>
            <person name="Bloem J."/>
            <person name="Labutti K."/>
            <person name="Salamov A."/>
            <person name="Andreopoulos B."/>
            <person name="Baker S."/>
            <person name="Barry K."/>
            <person name="Bills G."/>
            <person name="Bluhm B."/>
            <person name="Cannon C."/>
            <person name="Castanera R."/>
            <person name="Culley D."/>
            <person name="Daum C."/>
            <person name="Ezra D."/>
            <person name="Gonzalez J."/>
            <person name="Henrissat B."/>
            <person name="Kuo A."/>
            <person name="Liang C."/>
            <person name="Lipzen A."/>
            <person name="Lutzoni F."/>
            <person name="Magnuson J."/>
            <person name="Mondo S."/>
            <person name="Nolan M."/>
            <person name="Ohm R."/>
            <person name="Pangilinan J."/>
            <person name="Park H.-J."/>
            <person name="Ramirez L."/>
            <person name="Alfaro M."/>
            <person name="Sun H."/>
            <person name="Tritt A."/>
            <person name="Yoshinaga Y."/>
            <person name="Zwiers L.-H."/>
            <person name="Turgeon B."/>
            <person name="Goodwin S."/>
            <person name="Spatafora J."/>
            <person name="Crous P."/>
            <person name="Grigoriev I."/>
        </authorList>
    </citation>
    <scope>NUCLEOTIDE SEQUENCE</scope>
    <source>
        <strain evidence="2">CBS 690.94</strain>
    </source>
</reference>
<accession>A0A9P4P694</accession>
<name>A0A9P4P694_9PLEO</name>
<evidence type="ECO:0000313" key="2">
    <source>
        <dbReference type="EMBL" id="KAF2437638.1"/>
    </source>
</evidence>
<dbReference type="AlphaFoldDB" id="A0A9P4P694"/>
<evidence type="ECO:0000256" key="1">
    <source>
        <dbReference type="SAM" id="MobiDB-lite"/>
    </source>
</evidence>
<evidence type="ECO:0000313" key="3">
    <source>
        <dbReference type="Proteomes" id="UP000799764"/>
    </source>
</evidence>